<evidence type="ECO:0000313" key="1">
    <source>
        <dbReference type="EMBL" id="DAE30996.1"/>
    </source>
</evidence>
<organism evidence="1">
    <name type="scientific">virus sp. ctML55</name>
    <dbReference type="NCBI Taxonomy" id="2827627"/>
    <lineage>
        <taxon>Viruses</taxon>
    </lineage>
</organism>
<proteinExistence type="predicted"/>
<name>A0A8S5RJ39_9VIRU</name>
<protein>
    <submittedName>
        <fullName evidence="1">GDP-FUCOSE PROTEIN O-FUCOSYLTRANSFERASE 2, THROMBOSPONDIN-1, POFUT2, WATERS, FUSION PROTEIN</fullName>
    </submittedName>
</protein>
<sequence length="46" mass="5567">MDYNRATLYAATGRTLLLPGWKGYFYWDYTKNELNFRNGDYHLDNK</sequence>
<dbReference type="EMBL" id="BK059105">
    <property type="protein sequence ID" value="DAE30996.1"/>
    <property type="molecule type" value="Genomic_DNA"/>
</dbReference>
<reference evidence="1" key="1">
    <citation type="journal article" date="2021" name="Proc. Natl. Acad. Sci. U.S.A.">
        <title>A Catalog of Tens of Thousands of Viruses from Human Metagenomes Reveals Hidden Associations with Chronic Diseases.</title>
        <authorList>
            <person name="Tisza M.J."/>
            <person name="Buck C.B."/>
        </authorList>
    </citation>
    <scope>NUCLEOTIDE SEQUENCE</scope>
    <source>
        <strain evidence="1">CtML55</strain>
    </source>
</reference>
<accession>A0A8S5RJ39</accession>